<dbReference type="InParanoid" id="A0A7N2N7K3"/>
<evidence type="ECO:0000313" key="1">
    <source>
        <dbReference type="EnsemblPlants" id="QL93p0100_0731:mrna"/>
    </source>
</evidence>
<dbReference type="PANTHER" id="PTHR47871">
    <property type="entry name" value="NAC DOMAIN-CONTAINING PROTEIN 8"/>
    <property type="match status" value="1"/>
</dbReference>
<dbReference type="Gramene" id="QL93p0100_0731:mrna">
    <property type="protein sequence ID" value="QL93p0100_0731:mrna"/>
    <property type="gene ID" value="QL93p0100_0731"/>
</dbReference>
<protein>
    <submittedName>
        <fullName evidence="1">Uncharacterized protein</fullName>
    </submittedName>
</protein>
<name>A0A7N2N7K3_QUELO</name>
<dbReference type="PANTHER" id="PTHR47871:SF2">
    <property type="entry name" value="OS03G0221300 PROTEIN"/>
    <property type="match status" value="1"/>
</dbReference>
<dbReference type="Proteomes" id="UP000594261">
    <property type="component" value="Unassembled WGS sequence"/>
</dbReference>
<proteinExistence type="predicted"/>
<dbReference type="EnsemblPlants" id="QL93p0100_0731:mrna">
    <property type="protein sequence ID" value="QL93p0100_0731:mrna"/>
    <property type="gene ID" value="QL93p0100_0731"/>
</dbReference>
<accession>A0A7N2N7K3</accession>
<evidence type="ECO:0000313" key="2">
    <source>
        <dbReference type="Proteomes" id="UP000594261"/>
    </source>
</evidence>
<keyword evidence="2" id="KW-1185">Reference proteome</keyword>
<dbReference type="AlphaFoldDB" id="A0A7N2N7K3"/>
<reference evidence="1" key="1">
    <citation type="submission" date="2021-01" db="UniProtKB">
        <authorList>
            <consortium name="EnsemblPlants"/>
        </authorList>
    </citation>
    <scope>IDENTIFICATION</scope>
</reference>
<dbReference type="OMA" id="MLIFWLE"/>
<organism evidence="1 2">
    <name type="scientific">Quercus lobata</name>
    <name type="common">Valley oak</name>
    <dbReference type="NCBI Taxonomy" id="97700"/>
    <lineage>
        <taxon>Eukaryota</taxon>
        <taxon>Viridiplantae</taxon>
        <taxon>Streptophyta</taxon>
        <taxon>Embryophyta</taxon>
        <taxon>Tracheophyta</taxon>
        <taxon>Spermatophyta</taxon>
        <taxon>Magnoliopsida</taxon>
        <taxon>eudicotyledons</taxon>
        <taxon>Gunneridae</taxon>
        <taxon>Pentapetalae</taxon>
        <taxon>rosids</taxon>
        <taxon>fabids</taxon>
        <taxon>Fagales</taxon>
        <taxon>Fagaceae</taxon>
        <taxon>Quercus</taxon>
    </lineage>
</organism>
<sequence>MKDIHWLFSQRESFIKFAPVRCTKGARATYCLACLFSLVEQARYLQFRQWPVEWGWCRDLQSFIFVFKRHNRIVLERPEYGYATYFFEIVDSLPVDWQIKRLVTAMRLSSCGRVSLIENKALVDCMYIINVYDRCAMGPCMTG</sequence>